<accession>A0A2Z5JJQ0</accession>
<protein>
    <submittedName>
        <fullName evidence="1">Uncharacterized protein</fullName>
    </submittedName>
</protein>
<name>A0A2Z5JJQ0_STRAR</name>
<evidence type="ECO:0000313" key="1">
    <source>
        <dbReference type="EMBL" id="AXE80596.1"/>
    </source>
</evidence>
<gene>
    <name evidence="1" type="ORF">C5746_30615</name>
</gene>
<proteinExistence type="predicted"/>
<dbReference type="Proteomes" id="UP000252698">
    <property type="component" value="Chromosome"/>
</dbReference>
<organism evidence="1 2">
    <name type="scientific">Streptomyces atratus</name>
    <dbReference type="NCBI Taxonomy" id="1893"/>
    <lineage>
        <taxon>Bacteria</taxon>
        <taxon>Bacillati</taxon>
        <taxon>Actinomycetota</taxon>
        <taxon>Actinomycetes</taxon>
        <taxon>Kitasatosporales</taxon>
        <taxon>Streptomycetaceae</taxon>
        <taxon>Streptomyces</taxon>
    </lineage>
</organism>
<dbReference type="KEGG" id="sata:C5746_30615"/>
<dbReference type="EMBL" id="CP027306">
    <property type="protein sequence ID" value="AXE80596.1"/>
    <property type="molecule type" value="Genomic_DNA"/>
</dbReference>
<sequence>MRHACKGLGSGDRAPYTRTCRPVQCTARPIGAVSATSSRAASSSGRRQQTVITVDDRLAKLTEPTGLDPSSPRDAALAIAALLLRDSAAGADGVSAAG</sequence>
<dbReference type="AlphaFoldDB" id="A0A2Z5JJQ0"/>
<reference evidence="1 2" key="1">
    <citation type="journal article" date="2018" name="Front. Microbiol.">
        <title>Genome Sequencing of Streptomyces atratus SCSIOZH16 and Activation Production of Nocardamine via Metabolic Engineering.</title>
        <authorList>
            <person name="Li Y."/>
            <person name="Zhang C."/>
            <person name="Liu C."/>
            <person name="Ju J."/>
            <person name="Ma J."/>
        </authorList>
    </citation>
    <scope>NUCLEOTIDE SEQUENCE [LARGE SCALE GENOMIC DNA]</scope>
    <source>
        <strain evidence="1 2">SCSIO_ZH16</strain>
    </source>
</reference>
<evidence type="ECO:0000313" key="2">
    <source>
        <dbReference type="Proteomes" id="UP000252698"/>
    </source>
</evidence>